<dbReference type="Gene3D" id="1.10.3730.20">
    <property type="match status" value="1"/>
</dbReference>
<dbReference type="AlphaFoldDB" id="A0A0K9XFV3"/>
<dbReference type="PANTHER" id="PTHR30561">
    <property type="entry name" value="SMR FAMILY PROTON-DEPENDENT DRUG EFFLUX TRANSPORTER SUGE"/>
    <property type="match status" value="1"/>
</dbReference>
<dbReference type="PATRIC" id="fig|1678637.3.peg.3061"/>
<dbReference type="GO" id="GO:0005886">
    <property type="term" value="C:plasma membrane"/>
    <property type="evidence" value="ECO:0007669"/>
    <property type="project" value="UniProtKB-SubCell"/>
</dbReference>
<feature type="transmembrane region" description="Helical" evidence="8">
    <location>
        <begin position="84"/>
        <end position="104"/>
    </location>
</feature>
<dbReference type="InterPro" id="IPR000390">
    <property type="entry name" value="Small_drug/metabolite_transptr"/>
</dbReference>
<evidence type="ECO:0000256" key="4">
    <source>
        <dbReference type="ARBA" id="ARBA00022692"/>
    </source>
</evidence>
<dbReference type="PANTHER" id="PTHR30561:SF0">
    <property type="entry name" value="GUANIDINIUM EXPORTER"/>
    <property type="match status" value="1"/>
</dbReference>
<dbReference type="OrthoDB" id="21828at2"/>
<dbReference type="EMBL" id="LFXA01000009">
    <property type="protein sequence ID" value="KNB51966.1"/>
    <property type="molecule type" value="Genomic_DNA"/>
</dbReference>
<comment type="caution">
    <text evidence="9">The sequence shown here is derived from an EMBL/GenBank/DDBJ whole genome shotgun (WGS) entry which is preliminary data.</text>
</comment>
<comment type="similarity">
    <text evidence="7">Belongs to the drug/metabolite transporter (DMT) superfamily. Small multidrug resistance (SMR) (TC 2.A.7.1) family.</text>
</comment>
<proteinExistence type="inferred from homology"/>
<sequence>MSGDGLAFAVVFEIAFALGAGATKGFTGLWPSVLTLLAAAGGTFTLGRALTTLDVGVGYTLWTGLGSVGTVVLGAVTYREEITVPKLFSFAAITAGAVTLKLAAGA</sequence>
<evidence type="ECO:0000256" key="7">
    <source>
        <dbReference type="RuleBase" id="RU003942"/>
    </source>
</evidence>
<evidence type="ECO:0000256" key="8">
    <source>
        <dbReference type="SAM" id="Phobius"/>
    </source>
</evidence>
<dbReference type="STRING" id="1678637.AC230_14185"/>
<keyword evidence="4 7" id="KW-0812">Transmembrane</keyword>
<keyword evidence="2" id="KW-0813">Transport</keyword>
<organism evidence="9 10">
    <name type="scientific">Streptomyces caatingaensis</name>
    <dbReference type="NCBI Taxonomy" id="1678637"/>
    <lineage>
        <taxon>Bacteria</taxon>
        <taxon>Bacillati</taxon>
        <taxon>Actinomycetota</taxon>
        <taxon>Actinomycetes</taxon>
        <taxon>Kitasatosporales</taxon>
        <taxon>Streptomycetaceae</taxon>
        <taxon>Streptomyces</taxon>
    </lineage>
</organism>
<dbReference type="Proteomes" id="UP000037288">
    <property type="component" value="Unassembled WGS sequence"/>
</dbReference>
<evidence type="ECO:0000313" key="9">
    <source>
        <dbReference type="EMBL" id="KNB51966.1"/>
    </source>
</evidence>
<evidence type="ECO:0000256" key="3">
    <source>
        <dbReference type="ARBA" id="ARBA00022475"/>
    </source>
</evidence>
<evidence type="ECO:0000256" key="2">
    <source>
        <dbReference type="ARBA" id="ARBA00022448"/>
    </source>
</evidence>
<dbReference type="GO" id="GO:0022857">
    <property type="term" value="F:transmembrane transporter activity"/>
    <property type="evidence" value="ECO:0007669"/>
    <property type="project" value="InterPro"/>
</dbReference>
<dbReference type="SUPFAM" id="SSF103481">
    <property type="entry name" value="Multidrug resistance efflux transporter EmrE"/>
    <property type="match status" value="1"/>
</dbReference>
<name>A0A0K9XFV3_9ACTN</name>
<evidence type="ECO:0000313" key="10">
    <source>
        <dbReference type="Proteomes" id="UP000037288"/>
    </source>
</evidence>
<reference evidence="10" key="1">
    <citation type="submission" date="2015-07" db="EMBL/GenBank/DDBJ databases">
        <title>Draft genome sequence of Streptomyces sp. CMAA 1322, a bacterium isolated from Caatinga biome, from dry forest semiarid of Brazil.</title>
        <authorList>
            <person name="Santos S.N."/>
            <person name="Gacesa R."/>
            <person name="Taketani R.G."/>
            <person name="Long P.F."/>
            <person name="Melo I.S."/>
        </authorList>
    </citation>
    <scope>NUCLEOTIDE SEQUENCE [LARGE SCALE GENOMIC DNA]</scope>
    <source>
        <strain evidence="10">CMAA 1322</strain>
    </source>
</reference>
<gene>
    <name evidence="9" type="ORF">AC230_14185</name>
</gene>
<keyword evidence="3" id="KW-1003">Cell membrane</keyword>
<keyword evidence="6 8" id="KW-0472">Membrane</keyword>
<comment type="subcellular location">
    <subcellularLocation>
        <location evidence="1 7">Cell membrane</location>
        <topology evidence="1 7">Multi-pass membrane protein</topology>
    </subcellularLocation>
</comment>
<dbReference type="Pfam" id="PF00893">
    <property type="entry name" value="Multi_Drug_Res"/>
    <property type="match status" value="1"/>
</dbReference>
<dbReference type="InterPro" id="IPR037185">
    <property type="entry name" value="EmrE-like"/>
</dbReference>
<protein>
    <submittedName>
        <fullName evidence="9">Molecular chaperone</fullName>
    </submittedName>
</protein>
<keyword evidence="5 8" id="KW-1133">Transmembrane helix</keyword>
<dbReference type="InterPro" id="IPR045324">
    <property type="entry name" value="Small_multidrug_res"/>
</dbReference>
<keyword evidence="10" id="KW-1185">Reference proteome</keyword>
<accession>A0A0K9XFV3</accession>
<evidence type="ECO:0000256" key="6">
    <source>
        <dbReference type="ARBA" id="ARBA00023136"/>
    </source>
</evidence>
<feature type="transmembrane region" description="Helical" evidence="8">
    <location>
        <begin position="59"/>
        <end position="78"/>
    </location>
</feature>
<evidence type="ECO:0000256" key="5">
    <source>
        <dbReference type="ARBA" id="ARBA00022989"/>
    </source>
</evidence>
<evidence type="ECO:0000256" key="1">
    <source>
        <dbReference type="ARBA" id="ARBA00004651"/>
    </source>
</evidence>
<feature type="transmembrane region" description="Helical" evidence="8">
    <location>
        <begin position="29"/>
        <end position="47"/>
    </location>
</feature>